<dbReference type="GO" id="GO:0007165">
    <property type="term" value="P:signal transduction"/>
    <property type="evidence" value="ECO:0007669"/>
    <property type="project" value="InterPro"/>
</dbReference>
<protein>
    <submittedName>
        <fullName evidence="2">TIR domain-containing protein</fullName>
    </submittedName>
</protein>
<dbReference type="InterPro" id="IPR035897">
    <property type="entry name" value="Toll_tir_struct_dom_sf"/>
</dbReference>
<evidence type="ECO:0000313" key="3">
    <source>
        <dbReference type="Proteomes" id="UP000198878"/>
    </source>
</evidence>
<dbReference type="STRING" id="218821.SAMN05421837_101898"/>
<dbReference type="SMART" id="SM00255">
    <property type="entry name" value="TIR"/>
    <property type="match status" value="1"/>
</dbReference>
<evidence type="ECO:0000313" key="2">
    <source>
        <dbReference type="EMBL" id="SEF21499.1"/>
    </source>
</evidence>
<evidence type="ECO:0000259" key="1">
    <source>
        <dbReference type="PROSITE" id="PS50104"/>
    </source>
</evidence>
<dbReference type="InterPro" id="IPR000157">
    <property type="entry name" value="TIR_dom"/>
</dbReference>
<dbReference type="SUPFAM" id="SSF52200">
    <property type="entry name" value="Toll/Interleukin receptor TIR domain"/>
    <property type="match status" value="1"/>
</dbReference>
<dbReference type="Pfam" id="PF13676">
    <property type="entry name" value="TIR_2"/>
    <property type="match status" value="1"/>
</dbReference>
<dbReference type="EMBL" id="FNUJ01000001">
    <property type="protein sequence ID" value="SEF21499.1"/>
    <property type="molecule type" value="Genomic_DNA"/>
</dbReference>
<dbReference type="PROSITE" id="PS50104">
    <property type="entry name" value="TIR"/>
    <property type="match status" value="1"/>
</dbReference>
<name>A0A1H5Q6E0_9PSEU</name>
<dbReference type="AlphaFoldDB" id="A0A1H5Q6E0"/>
<dbReference type="Gene3D" id="3.40.50.10140">
    <property type="entry name" value="Toll/interleukin-1 receptor homology (TIR) domain"/>
    <property type="match status" value="1"/>
</dbReference>
<sequence>MYEYDVYISYQRSGHDVPSWVRNHFHPRLTEVLDNNFYRDVRVFLDDRIPTGSNWPAQLRSALQRTRVLVPVCSPKYFKDEWCLAEWHSMAKREELTGEHPRQLIYPVIFCDSWNFPDYANQRRMRDLHKWSQPFEHFQTAPAYLDFNEQIGHIAKELEELIEGAPDWRADWPVLTPAPEPPKRARMPRF</sequence>
<organism evidence="2 3">
    <name type="scientific">Amycolatopsis pretoriensis</name>
    <dbReference type="NCBI Taxonomy" id="218821"/>
    <lineage>
        <taxon>Bacteria</taxon>
        <taxon>Bacillati</taxon>
        <taxon>Actinomycetota</taxon>
        <taxon>Actinomycetes</taxon>
        <taxon>Pseudonocardiales</taxon>
        <taxon>Pseudonocardiaceae</taxon>
        <taxon>Amycolatopsis</taxon>
    </lineage>
</organism>
<gene>
    <name evidence="2" type="ORF">SAMN05421837_101898</name>
</gene>
<keyword evidence="3" id="KW-1185">Reference proteome</keyword>
<dbReference type="OrthoDB" id="9150238at2"/>
<reference evidence="3" key="1">
    <citation type="submission" date="2016-10" db="EMBL/GenBank/DDBJ databases">
        <authorList>
            <person name="Varghese N."/>
            <person name="Submissions S."/>
        </authorList>
    </citation>
    <scope>NUCLEOTIDE SEQUENCE [LARGE SCALE GENOMIC DNA]</scope>
    <source>
        <strain evidence="3">DSM 44654</strain>
    </source>
</reference>
<proteinExistence type="predicted"/>
<dbReference type="Proteomes" id="UP000198878">
    <property type="component" value="Unassembled WGS sequence"/>
</dbReference>
<accession>A0A1H5Q6E0</accession>
<feature type="domain" description="TIR" evidence="1">
    <location>
        <begin position="2"/>
        <end position="162"/>
    </location>
</feature>
<dbReference type="RefSeq" id="WP_086672947.1">
    <property type="nucleotide sequence ID" value="NZ_FNUJ01000001.1"/>
</dbReference>